<organism evidence="2 4">
    <name type="scientific">Jejuia pallidilutea</name>
    <dbReference type="NCBI Taxonomy" id="504487"/>
    <lineage>
        <taxon>Bacteria</taxon>
        <taxon>Pseudomonadati</taxon>
        <taxon>Bacteroidota</taxon>
        <taxon>Flavobacteriia</taxon>
        <taxon>Flavobacteriales</taxon>
        <taxon>Flavobacteriaceae</taxon>
        <taxon>Jejuia</taxon>
    </lineage>
</organism>
<proteinExistence type="predicted"/>
<dbReference type="EMBL" id="BBNY01000090">
    <property type="protein sequence ID" value="GAL90922.1"/>
    <property type="molecule type" value="Genomic_DNA"/>
</dbReference>
<sequence length="53" mass="6590">MPENGLRSYKYIKNKKINYQALVKYSKPRLCFFQKERIILLFYKKNNKNIFKK</sequence>
<dbReference type="Proteomes" id="UP000029641">
    <property type="component" value="Unassembled WGS sequence"/>
</dbReference>
<reference evidence="5" key="1">
    <citation type="journal article" date="2014" name="Genome Announc.">
        <title>Draft Genome Sequence of Marine Flavobacterium Jejuia pallidilutea Strain 11shimoA1 and Pigmentation Mutants.</title>
        <authorList>
            <person name="Takatani N."/>
            <person name="Nakanishi M."/>
            <person name="Meirelles P."/>
            <person name="Mino S."/>
            <person name="Suda W."/>
            <person name="Oshima K."/>
            <person name="Hattori M."/>
            <person name="Ohkuma M."/>
            <person name="Hosokawa M."/>
            <person name="Miyashita K."/>
            <person name="Thompson F.L."/>
            <person name="Niwa A."/>
            <person name="Sawabe T."/>
            <person name="Sawabe T."/>
        </authorList>
    </citation>
    <scope>NUCLEOTIDE SEQUENCE [LARGE SCALE GENOMIC DNA]</scope>
    <source>
        <strain evidence="5">JCM 19538</strain>
    </source>
</reference>
<evidence type="ECO:0000313" key="4">
    <source>
        <dbReference type="Proteomes" id="UP000029646"/>
    </source>
</evidence>
<keyword evidence="5" id="KW-1185">Reference proteome</keyword>
<dbReference type="EMBL" id="BBNR01000005">
    <property type="protein sequence ID" value="GAL66641.1"/>
    <property type="molecule type" value="Genomic_DNA"/>
</dbReference>
<comment type="caution">
    <text evidence="2">The sequence shown here is derived from an EMBL/GenBank/DDBJ whole genome shotgun (WGS) entry which is preliminary data.</text>
</comment>
<protein>
    <submittedName>
        <fullName evidence="2">Uncharacterized protein</fullName>
    </submittedName>
</protein>
<evidence type="ECO:0000313" key="1">
    <source>
        <dbReference type="EMBL" id="GAL66641.1"/>
    </source>
</evidence>
<evidence type="ECO:0000313" key="5">
    <source>
        <dbReference type="Proteomes" id="UP000030184"/>
    </source>
</evidence>
<dbReference type="EMBL" id="BBNS01000003">
    <property type="protein sequence ID" value="GAL69900.1"/>
    <property type="molecule type" value="Genomic_DNA"/>
</dbReference>
<dbReference type="Proteomes" id="UP000030184">
    <property type="component" value="Unassembled WGS sequence"/>
</dbReference>
<accession>A0A090VYR5</accession>
<evidence type="ECO:0000313" key="3">
    <source>
        <dbReference type="EMBL" id="GAL90922.1"/>
    </source>
</evidence>
<dbReference type="Proteomes" id="UP000029646">
    <property type="component" value="Unassembled WGS sequence"/>
</dbReference>
<name>A0A090VYR5_9FLAO</name>
<evidence type="ECO:0000313" key="2">
    <source>
        <dbReference type="EMBL" id="GAL69900.1"/>
    </source>
</evidence>
<gene>
    <name evidence="1" type="ORF">JCM19301_3119</name>
    <name evidence="2" type="ORF">JCM19302_795</name>
    <name evidence="3" type="ORF">JCM19538_980</name>
</gene>
<dbReference type="STRING" id="504487.JCM19538_980"/>
<dbReference type="AlphaFoldDB" id="A0A090VYR5"/>